<reference evidence="2" key="1">
    <citation type="submission" date="2020-11" db="EMBL/GenBank/DDBJ databases">
        <title>Carbohydrate-dependent, anaerobic sulfur respiration: A novel catabolism in halophilic archaea.</title>
        <authorList>
            <person name="Sorokin D.Y."/>
            <person name="Messina E."/>
            <person name="Smedile F."/>
            <person name="La Cono V."/>
            <person name="Hallsworth J.E."/>
            <person name="Yakimov M.M."/>
        </authorList>
    </citation>
    <scope>NUCLEOTIDE SEQUENCE</scope>
    <source>
        <strain evidence="2">HSR-Bgl</strain>
    </source>
</reference>
<dbReference type="AlphaFoldDB" id="A0A897NQ31"/>
<evidence type="ECO:0000256" key="1">
    <source>
        <dbReference type="SAM" id="MobiDB-lite"/>
    </source>
</evidence>
<evidence type="ECO:0000313" key="2">
    <source>
        <dbReference type="EMBL" id="QSG12939.1"/>
    </source>
</evidence>
<accession>A0A897NQ31</accession>
<organism evidence="2 3">
    <name type="scientific">Halapricum desulfuricans</name>
    <dbReference type="NCBI Taxonomy" id="2841257"/>
    <lineage>
        <taxon>Archaea</taxon>
        <taxon>Methanobacteriati</taxon>
        <taxon>Methanobacteriota</taxon>
        <taxon>Stenosarchaea group</taxon>
        <taxon>Halobacteria</taxon>
        <taxon>Halobacteriales</taxon>
        <taxon>Haloarculaceae</taxon>
        <taxon>Halapricum</taxon>
    </lineage>
</organism>
<feature type="compositionally biased region" description="Polar residues" evidence="1">
    <location>
        <begin position="1"/>
        <end position="23"/>
    </location>
</feature>
<name>A0A897NQ31_9EURY</name>
<gene>
    <name evidence="2" type="primary">nimA5</name>
    <name evidence="2" type="ORF">HSBGL_2535</name>
</gene>
<proteinExistence type="predicted"/>
<evidence type="ECO:0000313" key="3">
    <source>
        <dbReference type="Proteomes" id="UP000663305"/>
    </source>
</evidence>
<sequence>MKKSPSSDYPKTTDTTYMSSTHLSLPLRLPDEERERYNRLATLTTQTANTLIEQYWTPDHLTEITEFRYFPNESRECCLSATKQSLSV</sequence>
<protein>
    <submittedName>
        <fullName evidence="2">Nitroimidazol reductase NimA or a related FMN-containing flavoprotein, pyridoxamine 5'-phosphate oxidase superfamily</fullName>
    </submittedName>
</protein>
<feature type="region of interest" description="Disordered" evidence="1">
    <location>
        <begin position="1"/>
        <end position="25"/>
    </location>
</feature>
<dbReference type="Proteomes" id="UP000663305">
    <property type="component" value="Chromosome"/>
</dbReference>
<dbReference type="EMBL" id="CP064789">
    <property type="protein sequence ID" value="QSG12939.1"/>
    <property type="molecule type" value="Genomic_DNA"/>
</dbReference>